<dbReference type="RefSeq" id="WP_107956841.1">
    <property type="nucleotide sequence ID" value="NZ_QAOG01000001.1"/>
</dbReference>
<dbReference type="Proteomes" id="UP000244189">
    <property type="component" value="Unassembled WGS sequence"/>
</dbReference>
<keyword evidence="2" id="KW-1185">Reference proteome</keyword>
<proteinExistence type="predicted"/>
<protein>
    <submittedName>
        <fullName evidence="1">Uncharacterized protein</fullName>
    </submittedName>
</protein>
<evidence type="ECO:0000313" key="1">
    <source>
        <dbReference type="EMBL" id="PTQ62627.1"/>
    </source>
</evidence>
<comment type="caution">
    <text evidence="1">The sequence shown here is derived from an EMBL/GenBank/DDBJ whole genome shotgun (WGS) entry which is preliminary data.</text>
</comment>
<dbReference type="AlphaFoldDB" id="A0A2T5GTH8"/>
<organism evidence="1 2">
    <name type="scientific">Sphingomonas aurantiaca</name>
    <dbReference type="NCBI Taxonomy" id="185949"/>
    <lineage>
        <taxon>Bacteria</taxon>
        <taxon>Pseudomonadati</taxon>
        <taxon>Pseudomonadota</taxon>
        <taxon>Alphaproteobacteria</taxon>
        <taxon>Sphingomonadales</taxon>
        <taxon>Sphingomonadaceae</taxon>
        <taxon>Sphingomonas</taxon>
    </lineage>
</organism>
<sequence>MLYTPFIVLALAASGGVARIPQQDYPSCDTARQHSVTGSLGGSIRDPRQAHVSVRANILQADIGTARKAGRLTASGAARSWRQVDGVRKAADGLVRNQGFLSAAERASYDRALDAIARPVCR</sequence>
<name>A0A2T5GTH8_9SPHN</name>
<dbReference type="EMBL" id="QAOG01000001">
    <property type="protein sequence ID" value="PTQ62627.1"/>
    <property type="molecule type" value="Genomic_DNA"/>
</dbReference>
<gene>
    <name evidence="1" type="ORF">C8J26_0909</name>
</gene>
<accession>A0A2T5GTH8</accession>
<evidence type="ECO:0000313" key="2">
    <source>
        <dbReference type="Proteomes" id="UP000244189"/>
    </source>
</evidence>
<reference evidence="1 2" key="1">
    <citation type="submission" date="2018-04" db="EMBL/GenBank/DDBJ databases">
        <title>Genomic Encyclopedia of Type Strains, Phase III (KMG-III): the genomes of soil and plant-associated and newly described type strains.</title>
        <authorList>
            <person name="Whitman W."/>
        </authorList>
    </citation>
    <scope>NUCLEOTIDE SEQUENCE [LARGE SCALE GENOMIC DNA]</scope>
    <source>
        <strain evidence="1 2">MA101b</strain>
    </source>
</reference>